<dbReference type="PANTHER" id="PTHR36978:SF8">
    <property type="entry name" value="NAD DEPENDENT EPIMERASE_DEHYDRATASE"/>
    <property type="match status" value="1"/>
</dbReference>
<evidence type="ECO:0008006" key="4">
    <source>
        <dbReference type="Google" id="ProtNLM"/>
    </source>
</evidence>
<proteinExistence type="predicted"/>
<keyword evidence="1" id="KW-1133">Transmembrane helix</keyword>
<dbReference type="EMBL" id="JARKIB010000119">
    <property type="protein sequence ID" value="KAJ7736907.1"/>
    <property type="molecule type" value="Genomic_DNA"/>
</dbReference>
<dbReference type="Gene3D" id="3.40.50.300">
    <property type="entry name" value="P-loop containing nucleotide triphosphate hydrolases"/>
    <property type="match status" value="1"/>
</dbReference>
<dbReference type="InterPro" id="IPR040632">
    <property type="entry name" value="Sulfotransfer_4"/>
</dbReference>
<protein>
    <recommendedName>
        <fullName evidence="4">NAD dependent epimerase/dehydratase</fullName>
    </recommendedName>
</protein>
<dbReference type="SUPFAM" id="SSF52540">
    <property type="entry name" value="P-loop containing nucleoside triphosphate hydrolases"/>
    <property type="match status" value="1"/>
</dbReference>
<keyword evidence="1" id="KW-0812">Transmembrane</keyword>
<sequence>MKDNLLQLLYPLPPPPPYPRDPSRPMRILCLGLPRSGTDSLRTALLTLGYSRVWHGFDLPLYRPRDCALWVPLLRVKLAEQQAGHTTTTAHDGEQQLDPASFDWDRLLGDCDAVMDMPPCLFWAELLRFYPDARVIVNRRRDTDAWHRSLDGAALTVLRGWTLWTLSWFDPALYWWFTTAMLWMRAMGHPSGDFGVDGKAWAERYYDDLERTLKAEGREYLEWEVNEGWGPLCTFLEKETPEEEFPWGNRAGNEFEKNANRAVGRMVKRAAARIGVLLASVVGGIAWWALR</sequence>
<accession>A0AAD7I7M4</accession>
<feature type="transmembrane region" description="Helical" evidence="1">
    <location>
        <begin position="270"/>
        <end position="290"/>
    </location>
</feature>
<dbReference type="InterPro" id="IPR027417">
    <property type="entry name" value="P-loop_NTPase"/>
</dbReference>
<dbReference type="Pfam" id="PF17784">
    <property type="entry name" value="Sulfotransfer_4"/>
    <property type="match status" value="1"/>
</dbReference>
<keyword evidence="1" id="KW-0472">Membrane</keyword>
<name>A0AAD7I7M4_9AGAR</name>
<evidence type="ECO:0000313" key="2">
    <source>
        <dbReference type="EMBL" id="KAJ7736907.1"/>
    </source>
</evidence>
<comment type="caution">
    <text evidence="2">The sequence shown here is derived from an EMBL/GenBank/DDBJ whole genome shotgun (WGS) entry which is preliminary data.</text>
</comment>
<evidence type="ECO:0000256" key="1">
    <source>
        <dbReference type="SAM" id="Phobius"/>
    </source>
</evidence>
<organism evidence="2 3">
    <name type="scientific">Mycena metata</name>
    <dbReference type="NCBI Taxonomy" id="1033252"/>
    <lineage>
        <taxon>Eukaryota</taxon>
        <taxon>Fungi</taxon>
        <taxon>Dikarya</taxon>
        <taxon>Basidiomycota</taxon>
        <taxon>Agaricomycotina</taxon>
        <taxon>Agaricomycetes</taxon>
        <taxon>Agaricomycetidae</taxon>
        <taxon>Agaricales</taxon>
        <taxon>Marasmiineae</taxon>
        <taxon>Mycenaceae</taxon>
        <taxon>Mycena</taxon>
    </lineage>
</organism>
<dbReference type="PANTHER" id="PTHR36978">
    <property type="entry name" value="P-LOOP CONTAINING NUCLEOTIDE TRIPHOSPHATE HYDROLASE"/>
    <property type="match status" value="1"/>
</dbReference>
<evidence type="ECO:0000313" key="3">
    <source>
        <dbReference type="Proteomes" id="UP001215598"/>
    </source>
</evidence>
<gene>
    <name evidence="2" type="ORF">B0H16DRAFT_111668</name>
</gene>
<dbReference type="Proteomes" id="UP001215598">
    <property type="component" value="Unassembled WGS sequence"/>
</dbReference>
<reference evidence="2" key="1">
    <citation type="submission" date="2023-03" db="EMBL/GenBank/DDBJ databases">
        <title>Massive genome expansion in bonnet fungi (Mycena s.s.) driven by repeated elements and novel gene families across ecological guilds.</title>
        <authorList>
            <consortium name="Lawrence Berkeley National Laboratory"/>
            <person name="Harder C.B."/>
            <person name="Miyauchi S."/>
            <person name="Viragh M."/>
            <person name="Kuo A."/>
            <person name="Thoen E."/>
            <person name="Andreopoulos B."/>
            <person name="Lu D."/>
            <person name="Skrede I."/>
            <person name="Drula E."/>
            <person name="Henrissat B."/>
            <person name="Morin E."/>
            <person name="Kohler A."/>
            <person name="Barry K."/>
            <person name="LaButti K."/>
            <person name="Morin E."/>
            <person name="Salamov A."/>
            <person name="Lipzen A."/>
            <person name="Mereny Z."/>
            <person name="Hegedus B."/>
            <person name="Baldrian P."/>
            <person name="Stursova M."/>
            <person name="Weitz H."/>
            <person name="Taylor A."/>
            <person name="Grigoriev I.V."/>
            <person name="Nagy L.G."/>
            <person name="Martin F."/>
            <person name="Kauserud H."/>
        </authorList>
    </citation>
    <scope>NUCLEOTIDE SEQUENCE</scope>
    <source>
        <strain evidence="2">CBHHK182m</strain>
    </source>
</reference>
<keyword evidence="3" id="KW-1185">Reference proteome</keyword>
<dbReference type="AlphaFoldDB" id="A0AAD7I7M4"/>